<dbReference type="PROSITE" id="PS01350">
    <property type="entry name" value="ISPF"/>
    <property type="match status" value="1"/>
</dbReference>
<dbReference type="FunFam" id="3.90.550.10:FF:000003">
    <property type="entry name" value="2-C-methyl-D-erythritol 4-phosphate cytidylyltransferase"/>
    <property type="match status" value="1"/>
</dbReference>
<dbReference type="GO" id="GO:0019288">
    <property type="term" value="P:isopentenyl diphosphate biosynthetic process, methylerythritol 4-phosphate pathway"/>
    <property type="evidence" value="ECO:0007669"/>
    <property type="project" value="UniProtKB-UniRule"/>
</dbReference>
<gene>
    <name evidence="14 16" type="primary">ispDF</name>
    <name evidence="16" type="ORF">DF3PA_10004</name>
</gene>
<protein>
    <recommendedName>
        <fullName evidence="14">Bifunctional enzyme IspD/IspF</fullName>
    </recommendedName>
    <domain>
        <recommendedName>
            <fullName evidence="14">2-C-methyl-D-erythritol 4-phosphate cytidylyltransferase</fullName>
            <ecNumber evidence="14">2.7.7.60</ecNumber>
        </recommendedName>
        <alternativeName>
            <fullName evidence="14">4-diphosphocytidyl-2C-methyl-D-erythritol synthase</fullName>
        </alternativeName>
        <alternativeName>
            <fullName evidence="14">MEP cytidylyltransferase</fullName>
            <shortName evidence="14">MCT</shortName>
        </alternativeName>
    </domain>
    <domain>
        <recommendedName>
            <fullName evidence="14">2-C-methyl-D-erythritol 2,4-cyclodiphosphate synthase</fullName>
            <shortName evidence="14">MECDP-synthase</shortName>
            <shortName evidence="14">MECPP-synthase</shortName>
            <shortName evidence="14">MECPS</shortName>
            <ecNumber evidence="14">4.6.1.12</ecNumber>
        </recommendedName>
    </domain>
</protein>
<dbReference type="EMBL" id="UXAT02000001">
    <property type="protein sequence ID" value="VUX44879.1"/>
    <property type="molecule type" value="Genomic_DNA"/>
</dbReference>
<feature type="site" description="Transition state stabilizer" evidence="14">
    <location>
        <position position="23"/>
    </location>
</feature>
<keyword evidence="8 14" id="KW-0808">Transferase</keyword>
<dbReference type="GO" id="GO:0016114">
    <property type="term" value="P:terpenoid biosynthetic process"/>
    <property type="evidence" value="ECO:0007669"/>
    <property type="project" value="InterPro"/>
</dbReference>
<dbReference type="CDD" id="cd00554">
    <property type="entry name" value="MECDP_synthase"/>
    <property type="match status" value="1"/>
</dbReference>
<dbReference type="PROSITE" id="PS01295">
    <property type="entry name" value="ISPD"/>
    <property type="match status" value="1"/>
</dbReference>
<dbReference type="Proteomes" id="UP000326641">
    <property type="component" value="Unassembled WGS sequence"/>
</dbReference>
<dbReference type="AlphaFoldDB" id="A0A564W8U0"/>
<feature type="binding site" evidence="14">
    <location>
        <position position="270"/>
    </location>
    <ligand>
        <name>a divalent metal cation</name>
        <dbReference type="ChEBI" id="CHEBI:60240"/>
    </ligand>
</feature>
<dbReference type="NCBIfam" id="TIGR00151">
    <property type="entry name" value="ispF"/>
    <property type="match status" value="1"/>
</dbReference>
<feature type="site" description="Transition state stabilizer" evidence="14">
    <location>
        <position position="262"/>
    </location>
</feature>
<keyword evidence="11 14" id="KW-0414">Isoprene biosynthesis</keyword>
<dbReference type="InterPro" id="IPR001228">
    <property type="entry name" value="IspD"/>
</dbReference>
<dbReference type="HAMAP" id="MF_00107">
    <property type="entry name" value="IspF"/>
    <property type="match status" value="1"/>
</dbReference>
<dbReference type="EC" id="4.6.1.12" evidence="14"/>
<feature type="region of interest" description="2-C-methyl-D-erythritol 2,4-cyclodiphosphate synthase" evidence="14">
    <location>
        <begin position="230"/>
        <end position="390"/>
    </location>
</feature>
<dbReference type="HAMAP" id="MF_01520">
    <property type="entry name" value="IspDF"/>
    <property type="match status" value="1"/>
</dbReference>
<dbReference type="HAMAP" id="MF_00108">
    <property type="entry name" value="IspD"/>
    <property type="match status" value="1"/>
</dbReference>
<feature type="domain" description="2-C-methyl-D-erythritol 2,4-cyclodiphosphate synthase" evidence="15">
    <location>
        <begin position="230"/>
        <end position="382"/>
    </location>
</feature>
<evidence type="ECO:0000256" key="2">
    <source>
        <dbReference type="ARBA" id="ARBA00001282"/>
    </source>
</evidence>
<organism evidence="16 17">
    <name type="scientific">Candidatus Defluviicoccus seviourii</name>
    <dbReference type="NCBI Taxonomy" id="2565273"/>
    <lineage>
        <taxon>Bacteria</taxon>
        <taxon>Pseudomonadati</taxon>
        <taxon>Pseudomonadota</taxon>
        <taxon>Alphaproteobacteria</taxon>
        <taxon>Rhodospirillales</taxon>
        <taxon>Rhodospirillaceae</taxon>
        <taxon>Defluviicoccus</taxon>
    </lineage>
</organism>
<comment type="similarity">
    <text evidence="14">In the C-terminal section; belongs to the IspF family.</text>
</comment>
<dbReference type="CDD" id="cd02516">
    <property type="entry name" value="CDP-ME_synthetase"/>
    <property type="match status" value="1"/>
</dbReference>
<feature type="binding site" evidence="14">
    <location>
        <position position="238"/>
    </location>
    <ligand>
        <name>a divalent metal cation</name>
        <dbReference type="ChEBI" id="CHEBI:60240"/>
    </ligand>
</feature>
<evidence type="ECO:0000256" key="13">
    <source>
        <dbReference type="ARBA" id="ARBA00023268"/>
    </source>
</evidence>
<comment type="similarity">
    <text evidence="6">Belongs to the IspF family.</text>
</comment>
<keyword evidence="9 14" id="KW-0548">Nucleotidyltransferase</keyword>
<evidence type="ECO:0000256" key="14">
    <source>
        <dbReference type="HAMAP-Rule" id="MF_01520"/>
    </source>
</evidence>
<evidence type="ECO:0000256" key="6">
    <source>
        <dbReference type="ARBA" id="ARBA00008480"/>
    </source>
</evidence>
<dbReference type="InterPro" id="IPR026596">
    <property type="entry name" value="IspD/F"/>
</dbReference>
<dbReference type="SUPFAM" id="SSF69765">
    <property type="entry name" value="IpsF-like"/>
    <property type="match status" value="1"/>
</dbReference>
<dbReference type="NCBIfam" id="NF006899">
    <property type="entry name" value="PRK09382.1"/>
    <property type="match status" value="1"/>
</dbReference>
<evidence type="ECO:0000256" key="9">
    <source>
        <dbReference type="ARBA" id="ARBA00022695"/>
    </source>
</evidence>
<comment type="similarity">
    <text evidence="7">Belongs to the IspD/TarI cytidylyltransferase family. IspD subfamily.</text>
</comment>
<feature type="site" description="Transition state stabilizer" evidence="14">
    <location>
        <position position="16"/>
    </location>
</feature>
<feature type="binding site" evidence="14">
    <location>
        <position position="370"/>
    </location>
    <ligand>
        <name>4-CDP-2-C-methyl-D-erythritol 2-phosphate</name>
        <dbReference type="ChEBI" id="CHEBI:57919"/>
    </ligand>
</feature>
<dbReference type="PANTHER" id="PTHR43181">
    <property type="entry name" value="2-C-METHYL-D-ERYTHRITOL 2,4-CYCLODIPHOSPHATE SYNTHASE, CHLOROPLASTIC"/>
    <property type="match status" value="1"/>
</dbReference>
<dbReference type="Gene3D" id="3.90.550.10">
    <property type="entry name" value="Spore Coat Polysaccharide Biosynthesis Protein SpsA, Chain A"/>
    <property type="match status" value="1"/>
</dbReference>
<dbReference type="SUPFAM" id="SSF53448">
    <property type="entry name" value="Nucleotide-diphospho-sugar transferases"/>
    <property type="match status" value="1"/>
</dbReference>
<dbReference type="Pfam" id="PF01128">
    <property type="entry name" value="IspD"/>
    <property type="match status" value="1"/>
</dbReference>
<evidence type="ECO:0000256" key="3">
    <source>
        <dbReference type="ARBA" id="ARBA00001968"/>
    </source>
</evidence>
<feature type="site" description="Transition state stabilizer" evidence="14">
    <location>
        <position position="361"/>
    </location>
</feature>
<evidence type="ECO:0000313" key="17">
    <source>
        <dbReference type="Proteomes" id="UP000326641"/>
    </source>
</evidence>
<evidence type="ECO:0000256" key="4">
    <source>
        <dbReference type="ARBA" id="ARBA00004709"/>
    </source>
</evidence>
<sequence length="390" mass="40349">MSRCAALIVAAGRGSRFGGPKPKQYLDLAGQSVIRRAVLPFVGHAAVDVIQVVIHPDDAAICAHALAGLDLPPFVAGGASRQDSVRLGLESLNEHKPELVLIHDAARPFVTGAIIDRVLAALGSAPAAIAAQPVVDTLKRSGGGDTGVVVETIARAGLWRAQTPQGFHFEAILAAHRRFAGAGLTDDAAVAEQAGLTVKLVAGDEDNIKVTNETDWAQAVRIAAADLETRSATGFDVHRFAPGDAVTLCGVSIPHSARLEGHSDADVALHALTDALLGTIGEGDIGVHFPPSDQKWRGAESGQFLRHAAALVAQAGGRIVHVDLTLICERPKLGPHRDRMRAKLAELLAVPLARVSVKATTTEGLGFTGRGEGIAAQAIATVQLPPAAGG</sequence>
<keyword evidence="13 14" id="KW-0511">Multifunctional enzyme</keyword>
<comment type="caution">
    <text evidence="14">Lacks conserved residue(s) required for the propagation of feature annotation.</text>
</comment>
<dbReference type="InterPro" id="IPR029044">
    <property type="entry name" value="Nucleotide-diphossugar_trans"/>
</dbReference>
<feature type="site" description="Positions MEP for the nucleophilic attack" evidence="14">
    <location>
        <position position="209"/>
    </location>
</feature>
<dbReference type="InterPro" id="IPR003526">
    <property type="entry name" value="MECDP_synthase"/>
</dbReference>
<feature type="binding site" evidence="14">
    <location>
        <begin position="360"/>
        <end position="363"/>
    </location>
    <ligand>
        <name>4-CDP-2-C-methyl-D-erythritol 2-phosphate</name>
        <dbReference type="ChEBI" id="CHEBI:57919"/>
    </ligand>
</feature>
<feature type="binding site" evidence="14">
    <location>
        <begin position="284"/>
        <end position="286"/>
    </location>
    <ligand>
        <name>4-CDP-2-C-methyl-D-erythritol 2-phosphate</name>
        <dbReference type="ChEBI" id="CHEBI:57919"/>
    </ligand>
</feature>
<comment type="similarity">
    <text evidence="14">In the N-terminal section; belongs to the IspD/TarI cytidylyltransferase family. IspD subfamily.</text>
</comment>
<dbReference type="Pfam" id="PF02542">
    <property type="entry name" value="YgbB"/>
    <property type="match status" value="1"/>
</dbReference>
<dbReference type="InterPro" id="IPR034683">
    <property type="entry name" value="IspD/TarI"/>
</dbReference>
<evidence type="ECO:0000256" key="1">
    <source>
        <dbReference type="ARBA" id="ARBA00000200"/>
    </source>
</evidence>
<feature type="region of interest" description="2-C-methyl-D-erythritol 4-phosphate cytidylyltransferase" evidence="14">
    <location>
        <begin position="1"/>
        <end position="230"/>
    </location>
</feature>
<feature type="binding site" evidence="14">
    <location>
        <begin position="236"/>
        <end position="238"/>
    </location>
    <ligand>
        <name>4-CDP-2-C-methyl-D-erythritol 2-phosphate</name>
        <dbReference type="ChEBI" id="CHEBI:57919"/>
    </ligand>
</feature>
<dbReference type="UniPathway" id="UPA00056">
    <property type="reaction ID" value="UER00093"/>
</dbReference>
<evidence type="ECO:0000256" key="10">
    <source>
        <dbReference type="ARBA" id="ARBA00022723"/>
    </source>
</evidence>
<accession>A0A564W8U0</accession>
<dbReference type="EC" id="2.7.7.60" evidence="14"/>
<dbReference type="InterPro" id="IPR018294">
    <property type="entry name" value="ISPD_synthase_CS"/>
</dbReference>
<evidence type="ECO:0000256" key="5">
    <source>
        <dbReference type="ARBA" id="ARBA00004787"/>
    </source>
</evidence>
<dbReference type="InterPro" id="IPR036571">
    <property type="entry name" value="MECDP_synthase_sf"/>
</dbReference>
<evidence type="ECO:0000256" key="8">
    <source>
        <dbReference type="ARBA" id="ARBA00022679"/>
    </source>
</evidence>
<dbReference type="Gene3D" id="3.30.1330.50">
    <property type="entry name" value="2-C-methyl-D-erythritol 2,4-cyclodiphosphate synthase"/>
    <property type="match status" value="1"/>
</dbReference>
<keyword evidence="17" id="KW-1185">Reference proteome</keyword>
<feature type="binding site" evidence="14">
    <location>
        <begin position="262"/>
        <end position="263"/>
    </location>
    <ligand>
        <name>4-CDP-2-C-methyl-D-erythritol 2-phosphate</name>
        <dbReference type="ChEBI" id="CHEBI:57919"/>
    </ligand>
</feature>
<feature type="binding site" evidence="14">
    <location>
        <position position="367"/>
    </location>
    <ligand>
        <name>4-CDP-2-C-methyl-D-erythritol 2-phosphate</name>
        <dbReference type="ChEBI" id="CHEBI:57919"/>
    </ligand>
</feature>
<dbReference type="GO" id="GO:0046872">
    <property type="term" value="F:metal ion binding"/>
    <property type="evidence" value="ECO:0007669"/>
    <property type="project" value="UniProtKB-KW"/>
</dbReference>
<keyword evidence="12 14" id="KW-0456">Lyase</keyword>
<comment type="cofactor">
    <cofactor evidence="3 14">
        <name>a divalent metal cation</name>
        <dbReference type="ChEBI" id="CHEBI:60240"/>
    </cofactor>
</comment>
<evidence type="ECO:0000313" key="16">
    <source>
        <dbReference type="EMBL" id="VUX44879.1"/>
    </source>
</evidence>
<dbReference type="PANTHER" id="PTHR43181:SF1">
    <property type="entry name" value="2-C-METHYL-D-ERYTHRITOL 2,4-CYCLODIPHOSPHATE SYNTHASE, CHLOROPLASTIC"/>
    <property type="match status" value="1"/>
</dbReference>
<feature type="binding site" evidence="14">
    <location>
        <position position="236"/>
    </location>
    <ligand>
        <name>a divalent metal cation</name>
        <dbReference type="ChEBI" id="CHEBI:60240"/>
    </ligand>
</feature>
<dbReference type="GO" id="GO:0008685">
    <property type="term" value="F:2-C-methyl-D-erythritol 2,4-cyclodiphosphate synthase activity"/>
    <property type="evidence" value="ECO:0007669"/>
    <property type="project" value="UniProtKB-UniRule"/>
</dbReference>
<keyword evidence="10 14" id="KW-0479">Metal-binding</keyword>
<evidence type="ECO:0000256" key="12">
    <source>
        <dbReference type="ARBA" id="ARBA00023239"/>
    </source>
</evidence>
<comment type="pathway">
    <text evidence="5 14">Isoprenoid biosynthesis; isopentenyl diphosphate biosynthesis via DXP pathway; isopentenyl diphosphate from 1-deoxy-D-xylulose 5-phosphate: step 2/6.</text>
</comment>
<evidence type="ECO:0000259" key="15">
    <source>
        <dbReference type="Pfam" id="PF02542"/>
    </source>
</evidence>
<dbReference type="InterPro" id="IPR020555">
    <property type="entry name" value="MECDP_synthase_CS"/>
</dbReference>
<feature type="site" description="Positions MEP for the nucleophilic attack" evidence="14">
    <location>
        <position position="155"/>
    </location>
</feature>
<dbReference type="NCBIfam" id="TIGR00453">
    <property type="entry name" value="ispD"/>
    <property type="match status" value="1"/>
</dbReference>
<comment type="pathway">
    <text evidence="4 14">Isoprenoid biosynthesis; isopentenyl diphosphate biosynthesis via DXP pathway; isopentenyl diphosphate from 1-deoxy-D-xylulose 5-phosphate: step 4/6.</text>
</comment>
<evidence type="ECO:0000256" key="7">
    <source>
        <dbReference type="ARBA" id="ARBA00009789"/>
    </source>
</evidence>
<reference evidence="16" key="1">
    <citation type="submission" date="2018-11" db="EMBL/GenBank/DDBJ databases">
        <authorList>
            <person name="Onetto C."/>
        </authorList>
    </citation>
    <scope>NUCLEOTIDE SEQUENCE [LARGE SCALE GENOMIC DNA]</scope>
</reference>
<comment type="catalytic activity">
    <reaction evidence="2 14">
        <text>2-C-methyl-D-erythritol 4-phosphate + CTP + H(+) = 4-CDP-2-C-methyl-D-erythritol + diphosphate</text>
        <dbReference type="Rhea" id="RHEA:13429"/>
        <dbReference type="ChEBI" id="CHEBI:15378"/>
        <dbReference type="ChEBI" id="CHEBI:33019"/>
        <dbReference type="ChEBI" id="CHEBI:37563"/>
        <dbReference type="ChEBI" id="CHEBI:57823"/>
        <dbReference type="ChEBI" id="CHEBI:58262"/>
        <dbReference type="EC" id="2.7.7.60"/>
    </reaction>
</comment>
<evidence type="ECO:0000256" key="11">
    <source>
        <dbReference type="ARBA" id="ARBA00023229"/>
    </source>
</evidence>
<dbReference type="GO" id="GO:0050518">
    <property type="term" value="F:2-C-methyl-D-erythritol 4-phosphate cytidylyltransferase activity"/>
    <property type="evidence" value="ECO:0007669"/>
    <property type="project" value="UniProtKB-UniRule"/>
</dbReference>
<comment type="function">
    <text evidence="14">Bifunctional enzyme that catalyzes the formation of 4-diphosphocytidyl-2-C-methyl-D-erythritol from CTP and 2-C-methyl-D-erythritol 4-phosphate (MEP) (IspD), and catalyzes the conversion of 4-diphosphocytidyl-2-C-methyl-D-erythritol 2-phosphate (CDP-ME2P) to 2-C-methyl-D-erythritol 2,4-cyclodiphosphate (ME-CPP) with a corresponding release of cytidine 5-monophosphate (CMP) (IspF).</text>
</comment>
<comment type="caution">
    <text evidence="16">The sequence shown here is derived from an EMBL/GenBank/DDBJ whole genome shotgun (WGS) entry which is preliminary data.</text>
</comment>
<proteinExistence type="inferred from homology"/>
<comment type="catalytic activity">
    <reaction evidence="1 14">
        <text>4-CDP-2-C-methyl-D-erythritol 2-phosphate = 2-C-methyl-D-erythritol 2,4-cyclic diphosphate + CMP</text>
        <dbReference type="Rhea" id="RHEA:23864"/>
        <dbReference type="ChEBI" id="CHEBI:57919"/>
        <dbReference type="ChEBI" id="CHEBI:58483"/>
        <dbReference type="ChEBI" id="CHEBI:60377"/>
        <dbReference type="EC" id="4.6.1.12"/>
    </reaction>
</comment>
<name>A0A564W8U0_9PROT</name>